<name>A0A430KMC7_9GAMM</name>
<dbReference type="RefSeq" id="WP_126159701.1">
    <property type="nucleotide sequence ID" value="NZ_RQXW01000019.1"/>
</dbReference>
<protein>
    <submittedName>
        <fullName evidence="1">Uncharacterized protein</fullName>
    </submittedName>
</protein>
<dbReference type="OrthoDB" id="7061677at2"/>
<proteinExistence type="predicted"/>
<dbReference type="AlphaFoldDB" id="A0A430KMC7"/>
<dbReference type="Proteomes" id="UP000283087">
    <property type="component" value="Unassembled WGS sequence"/>
</dbReference>
<dbReference type="EMBL" id="RQXW01000019">
    <property type="protein sequence ID" value="RTE64638.1"/>
    <property type="molecule type" value="Genomic_DNA"/>
</dbReference>
<comment type="caution">
    <text evidence="1">The sequence shown here is derived from an EMBL/GenBank/DDBJ whole genome shotgun (WGS) entry which is preliminary data.</text>
</comment>
<evidence type="ECO:0000313" key="2">
    <source>
        <dbReference type="Proteomes" id="UP000283087"/>
    </source>
</evidence>
<evidence type="ECO:0000313" key="1">
    <source>
        <dbReference type="EMBL" id="RTE64638.1"/>
    </source>
</evidence>
<reference evidence="1 2" key="1">
    <citation type="submission" date="2018-11" db="EMBL/GenBank/DDBJ databases">
        <title>The draft genome sequence of Amphritea opalescens ANRC-JH13T.</title>
        <authorList>
            <person name="Fang Z."/>
            <person name="Zhang Y."/>
            <person name="Han X."/>
        </authorList>
    </citation>
    <scope>NUCLEOTIDE SEQUENCE [LARGE SCALE GENOMIC DNA]</scope>
    <source>
        <strain evidence="1 2">ANRC-JH13</strain>
    </source>
</reference>
<sequence length="193" mass="21465">MKSFLRDNPTIAFGLGLPLLLVTLFLLASGLPTLLVAPPQNDLLFATEYVNNQAGLQIAVISRSVQLIDQGSRTNDHRPRIWRYHVKTGAVQEIAFVLPASHTKKTPSVRTKPQRIDLPDLQGVEVDSSSIAPDGYEFVLNTRSDSRLFGGLFYSSGYRYGAALRKSGRHIPLPSITNQYYRGRTHFIGWVSP</sequence>
<keyword evidence="2" id="KW-1185">Reference proteome</keyword>
<gene>
    <name evidence="1" type="ORF">EH243_16165</name>
</gene>
<accession>A0A430KMC7</accession>
<organism evidence="1 2">
    <name type="scientific">Amphritea opalescens</name>
    <dbReference type="NCBI Taxonomy" id="2490544"/>
    <lineage>
        <taxon>Bacteria</taxon>
        <taxon>Pseudomonadati</taxon>
        <taxon>Pseudomonadota</taxon>
        <taxon>Gammaproteobacteria</taxon>
        <taxon>Oceanospirillales</taxon>
        <taxon>Oceanospirillaceae</taxon>
        <taxon>Amphritea</taxon>
    </lineage>
</organism>